<evidence type="ECO:0000256" key="1">
    <source>
        <dbReference type="SAM" id="MobiDB-lite"/>
    </source>
</evidence>
<proteinExistence type="predicted"/>
<sequence>MRSSATGSVHAVDPLALAHRPLRVPSARTARDNSVRSSSPGVHLLTAPARHPPSLLSSVPSSSPTTAFSPSSTAFNNTSLSDLQRDNSRLAFNRELHSRRHAGSRPYSPLWAATSSSIRPDRRTRKRPYLTVLGPFDSPQASTLSAVSCRYPPAPHHIIDPFPPFPILLAPSPSSSSSQSLTQPPSPVHAR</sequence>
<evidence type="ECO:0000313" key="2">
    <source>
        <dbReference type="EMBL" id="KZO98037.1"/>
    </source>
</evidence>
<feature type="region of interest" description="Disordered" evidence="1">
    <location>
        <begin position="97"/>
        <end position="126"/>
    </location>
</feature>
<name>A0A167NSU4_CALVF</name>
<keyword evidence="3" id="KW-1185">Reference proteome</keyword>
<reference evidence="2 3" key="1">
    <citation type="journal article" date="2016" name="Mol. Biol. Evol.">
        <title>Comparative Genomics of Early-Diverging Mushroom-Forming Fungi Provides Insights into the Origins of Lignocellulose Decay Capabilities.</title>
        <authorList>
            <person name="Nagy L.G."/>
            <person name="Riley R."/>
            <person name="Tritt A."/>
            <person name="Adam C."/>
            <person name="Daum C."/>
            <person name="Floudas D."/>
            <person name="Sun H."/>
            <person name="Yadav J.S."/>
            <person name="Pangilinan J."/>
            <person name="Larsson K.H."/>
            <person name="Matsuura K."/>
            <person name="Barry K."/>
            <person name="Labutti K."/>
            <person name="Kuo R."/>
            <person name="Ohm R.A."/>
            <person name="Bhattacharya S.S."/>
            <person name="Shirouzu T."/>
            <person name="Yoshinaga Y."/>
            <person name="Martin F.M."/>
            <person name="Grigoriev I.V."/>
            <person name="Hibbett D.S."/>
        </authorList>
    </citation>
    <scope>NUCLEOTIDE SEQUENCE [LARGE SCALE GENOMIC DNA]</scope>
    <source>
        <strain evidence="2 3">TUFC12733</strain>
    </source>
</reference>
<feature type="region of interest" description="Disordered" evidence="1">
    <location>
        <begin position="169"/>
        <end position="191"/>
    </location>
</feature>
<dbReference type="AlphaFoldDB" id="A0A167NSU4"/>
<feature type="compositionally biased region" description="Low complexity" evidence="1">
    <location>
        <begin position="169"/>
        <end position="183"/>
    </location>
</feature>
<dbReference type="Proteomes" id="UP000076738">
    <property type="component" value="Unassembled WGS sequence"/>
</dbReference>
<organism evidence="2 3">
    <name type="scientific">Calocera viscosa (strain TUFC12733)</name>
    <dbReference type="NCBI Taxonomy" id="1330018"/>
    <lineage>
        <taxon>Eukaryota</taxon>
        <taxon>Fungi</taxon>
        <taxon>Dikarya</taxon>
        <taxon>Basidiomycota</taxon>
        <taxon>Agaricomycotina</taxon>
        <taxon>Dacrymycetes</taxon>
        <taxon>Dacrymycetales</taxon>
        <taxon>Dacrymycetaceae</taxon>
        <taxon>Calocera</taxon>
    </lineage>
</organism>
<feature type="compositionally biased region" description="Low complexity" evidence="1">
    <location>
        <begin position="52"/>
        <end position="75"/>
    </location>
</feature>
<accession>A0A167NSU4</accession>
<gene>
    <name evidence="2" type="ORF">CALVIDRAFT_51933</name>
</gene>
<evidence type="ECO:0000313" key="3">
    <source>
        <dbReference type="Proteomes" id="UP000076738"/>
    </source>
</evidence>
<dbReference type="EMBL" id="KV417277">
    <property type="protein sequence ID" value="KZO98037.1"/>
    <property type="molecule type" value="Genomic_DNA"/>
</dbReference>
<feature type="region of interest" description="Disordered" evidence="1">
    <location>
        <begin position="1"/>
        <end position="81"/>
    </location>
</feature>
<protein>
    <submittedName>
        <fullName evidence="2">Uncharacterized protein</fullName>
    </submittedName>
</protein>